<accession>A0A9P6CQL9</accession>
<keyword evidence="4" id="KW-1185">Reference proteome</keyword>
<dbReference type="PANTHER" id="PTHR40465">
    <property type="entry name" value="CHROMOSOME 1, WHOLE GENOME SHOTGUN SEQUENCE"/>
    <property type="match status" value="1"/>
</dbReference>
<dbReference type="EMBL" id="MU150231">
    <property type="protein sequence ID" value="KAF9468773.1"/>
    <property type="molecule type" value="Genomic_DNA"/>
</dbReference>
<keyword evidence="1" id="KW-1133">Transmembrane helix</keyword>
<dbReference type="PANTHER" id="PTHR40465:SF1">
    <property type="entry name" value="DUF6534 DOMAIN-CONTAINING PROTEIN"/>
    <property type="match status" value="1"/>
</dbReference>
<protein>
    <recommendedName>
        <fullName evidence="2">DUF6534 domain-containing protein</fullName>
    </recommendedName>
</protein>
<organism evidence="3 4">
    <name type="scientific">Collybia nuda</name>
    <dbReference type="NCBI Taxonomy" id="64659"/>
    <lineage>
        <taxon>Eukaryota</taxon>
        <taxon>Fungi</taxon>
        <taxon>Dikarya</taxon>
        <taxon>Basidiomycota</taxon>
        <taxon>Agaricomycotina</taxon>
        <taxon>Agaricomycetes</taxon>
        <taxon>Agaricomycetidae</taxon>
        <taxon>Agaricales</taxon>
        <taxon>Tricholomatineae</taxon>
        <taxon>Clitocybaceae</taxon>
        <taxon>Collybia</taxon>
    </lineage>
</organism>
<feature type="transmembrane region" description="Helical" evidence="1">
    <location>
        <begin position="42"/>
        <end position="64"/>
    </location>
</feature>
<evidence type="ECO:0000256" key="1">
    <source>
        <dbReference type="SAM" id="Phobius"/>
    </source>
</evidence>
<dbReference type="AlphaFoldDB" id="A0A9P6CQL9"/>
<dbReference type="InterPro" id="IPR045339">
    <property type="entry name" value="DUF6534"/>
</dbReference>
<dbReference type="Pfam" id="PF20152">
    <property type="entry name" value="DUF6534"/>
    <property type="match status" value="1"/>
</dbReference>
<feature type="domain" description="DUF6534" evidence="2">
    <location>
        <begin position="168"/>
        <end position="253"/>
    </location>
</feature>
<feature type="transmembrane region" description="Helical" evidence="1">
    <location>
        <begin position="12"/>
        <end position="30"/>
    </location>
</feature>
<feature type="transmembrane region" description="Helical" evidence="1">
    <location>
        <begin position="84"/>
        <end position="104"/>
    </location>
</feature>
<feature type="transmembrane region" description="Helical" evidence="1">
    <location>
        <begin position="203"/>
        <end position="223"/>
    </location>
</feature>
<keyword evidence="1" id="KW-0812">Transmembrane</keyword>
<name>A0A9P6CQL9_9AGAR</name>
<keyword evidence="1" id="KW-0472">Membrane</keyword>
<gene>
    <name evidence="3" type="ORF">BDZ94DRAFT_540496</name>
</gene>
<comment type="caution">
    <text evidence="3">The sequence shown here is derived from an EMBL/GenBank/DDBJ whole genome shotgun (WGS) entry which is preliminary data.</text>
</comment>
<reference evidence="3" key="1">
    <citation type="submission" date="2020-11" db="EMBL/GenBank/DDBJ databases">
        <authorList>
            <consortium name="DOE Joint Genome Institute"/>
            <person name="Ahrendt S."/>
            <person name="Riley R."/>
            <person name="Andreopoulos W."/>
            <person name="Labutti K."/>
            <person name="Pangilinan J."/>
            <person name="Ruiz-Duenas F.J."/>
            <person name="Barrasa J.M."/>
            <person name="Sanchez-Garcia M."/>
            <person name="Camarero S."/>
            <person name="Miyauchi S."/>
            <person name="Serrano A."/>
            <person name="Linde D."/>
            <person name="Babiker R."/>
            <person name="Drula E."/>
            <person name="Ayuso-Fernandez I."/>
            <person name="Pacheco R."/>
            <person name="Padilla G."/>
            <person name="Ferreira P."/>
            <person name="Barriuso J."/>
            <person name="Kellner H."/>
            <person name="Castanera R."/>
            <person name="Alfaro M."/>
            <person name="Ramirez L."/>
            <person name="Pisabarro A.G."/>
            <person name="Kuo A."/>
            <person name="Tritt A."/>
            <person name="Lipzen A."/>
            <person name="He G."/>
            <person name="Yan M."/>
            <person name="Ng V."/>
            <person name="Cullen D."/>
            <person name="Martin F."/>
            <person name="Rosso M.-N."/>
            <person name="Henrissat B."/>
            <person name="Hibbett D."/>
            <person name="Martinez A.T."/>
            <person name="Grigoriev I.V."/>
        </authorList>
    </citation>
    <scope>NUCLEOTIDE SEQUENCE</scope>
    <source>
        <strain evidence="3">CBS 247.69</strain>
    </source>
</reference>
<evidence type="ECO:0000313" key="3">
    <source>
        <dbReference type="EMBL" id="KAF9468773.1"/>
    </source>
</evidence>
<sequence length="322" mass="35402">MGNFDKTLGPVLIGIFVNTYLYGFVMFQFASYHNIRFNDPYWIKFPVGFLFVVDTFHSAVAIYLAWEFCVANYANPGALGVATWAYTFTPICTALIGFITHIFLGHRFFRLTKNKIAYFVTIVLSVLTFSLAMAAGIWALTNAISLNDILSSPPVYKSVVTSWLSLQTAQDAILAGSLGYSLSHCRPAFMAGESTNGRVLRGALQIGLFAFLFSLASLLGFLAGPSTSFYGMFAIPVGRVYSNVILDTLLSRKVIDSQTDEKPATRPTEDIWVPPAQTSSVSANSFSLHSIQVRTEVFSDAGRITPHSRTSNEFKVEKGEVV</sequence>
<feature type="transmembrane region" description="Helical" evidence="1">
    <location>
        <begin position="116"/>
        <end position="140"/>
    </location>
</feature>
<dbReference type="Proteomes" id="UP000807353">
    <property type="component" value="Unassembled WGS sequence"/>
</dbReference>
<dbReference type="OrthoDB" id="2562493at2759"/>
<evidence type="ECO:0000259" key="2">
    <source>
        <dbReference type="Pfam" id="PF20152"/>
    </source>
</evidence>
<evidence type="ECO:0000313" key="4">
    <source>
        <dbReference type="Proteomes" id="UP000807353"/>
    </source>
</evidence>
<proteinExistence type="predicted"/>